<dbReference type="InParanoid" id="C3YZC8"/>
<sequence length="113" mass="12487">MTRRLGVMKSSIMSPGARACRADEQDQLLMYSQVTKRGASSTANCRRKKKVTRTLTLRRNFCKKASAGDEVPFSRQPRATDAAGGPVAFLPRPARVPLPPPLALNHLPWKLTK</sequence>
<accession>C3YZC8</accession>
<dbReference type="EMBL" id="GG666566">
    <property type="protein sequence ID" value="EEN54199.1"/>
    <property type="molecule type" value="Genomic_DNA"/>
</dbReference>
<protein>
    <submittedName>
        <fullName evidence="2">Uncharacterized protein</fullName>
    </submittedName>
</protein>
<organism>
    <name type="scientific">Branchiostoma floridae</name>
    <name type="common">Florida lancelet</name>
    <name type="synonym">Amphioxus</name>
    <dbReference type="NCBI Taxonomy" id="7739"/>
    <lineage>
        <taxon>Eukaryota</taxon>
        <taxon>Metazoa</taxon>
        <taxon>Chordata</taxon>
        <taxon>Cephalochordata</taxon>
        <taxon>Leptocardii</taxon>
        <taxon>Amphioxiformes</taxon>
        <taxon>Branchiostomatidae</taxon>
        <taxon>Branchiostoma</taxon>
    </lineage>
</organism>
<feature type="region of interest" description="Disordered" evidence="1">
    <location>
        <begin position="66"/>
        <end position="87"/>
    </location>
</feature>
<gene>
    <name evidence="2" type="ORF">BRAFLDRAFT_69513</name>
</gene>
<reference evidence="2" key="1">
    <citation type="journal article" date="2008" name="Nature">
        <title>The amphioxus genome and the evolution of the chordate karyotype.</title>
        <authorList>
            <consortium name="US DOE Joint Genome Institute (JGI-PGF)"/>
            <person name="Putnam N.H."/>
            <person name="Butts T."/>
            <person name="Ferrier D.E.K."/>
            <person name="Furlong R.F."/>
            <person name="Hellsten U."/>
            <person name="Kawashima T."/>
            <person name="Robinson-Rechavi M."/>
            <person name="Shoguchi E."/>
            <person name="Terry A."/>
            <person name="Yu J.-K."/>
            <person name="Benito-Gutierrez E.L."/>
            <person name="Dubchak I."/>
            <person name="Garcia-Fernandez J."/>
            <person name="Gibson-Brown J.J."/>
            <person name="Grigoriev I.V."/>
            <person name="Horton A.C."/>
            <person name="de Jong P.J."/>
            <person name="Jurka J."/>
            <person name="Kapitonov V.V."/>
            <person name="Kohara Y."/>
            <person name="Kuroki Y."/>
            <person name="Lindquist E."/>
            <person name="Lucas S."/>
            <person name="Osoegawa K."/>
            <person name="Pennacchio L.A."/>
            <person name="Salamov A.A."/>
            <person name="Satou Y."/>
            <person name="Sauka-Spengler T."/>
            <person name="Schmutz J."/>
            <person name="Shin-I T."/>
            <person name="Toyoda A."/>
            <person name="Bronner-Fraser M."/>
            <person name="Fujiyama A."/>
            <person name="Holland L.Z."/>
            <person name="Holland P.W.H."/>
            <person name="Satoh N."/>
            <person name="Rokhsar D.S."/>
        </authorList>
    </citation>
    <scope>NUCLEOTIDE SEQUENCE [LARGE SCALE GENOMIC DNA]</scope>
    <source>
        <strain evidence="2">S238N-H82</strain>
        <tissue evidence="2">Testes</tissue>
    </source>
</reference>
<name>C3YZC8_BRAFL</name>
<evidence type="ECO:0000313" key="2">
    <source>
        <dbReference type="EMBL" id="EEN54199.1"/>
    </source>
</evidence>
<evidence type="ECO:0000256" key="1">
    <source>
        <dbReference type="SAM" id="MobiDB-lite"/>
    </source>
</evidence>
<dbReference type="AlphaFoldDB" id="C3YZC8"/>
<proteinExistence type="predicted"/>